<evidence type="ECO:0000256" key="3">
    <source>
        <dbReference type="ARBA" id="ARBA00022833"/>
    </source>
</evidence>
<dbReference type="GO" id="GO:0008270">
    <property type="term" value="F:zinc ion binding"/>
    <property type="evidence" value="ECO:0007669"/>
    <property type="project" value="UniProtKB-KW"/>
</dbReference>
<accession>A0AA39AB10</accession>
<keyword evidence="1" id="KW-0479">Metal-binding</keyword>
<comment type="caution">
    <text evidence="6">The sequence shown here is derived from an EMBL/GenBank/DDBJ whole genome shotgun (WGS) entry which is preliminary data.</text>
</comment>
<dbReference type="PROSITE" id="PS51800">
    <property type="entry name" value="ZF_CHHC_U11_48K"/>
    <property type="match status" value="1"/>
</dbReference>
<dbReference type="PANTHER" id="PTHR21402">
    <property type="entry name" value="GAMETOCYTE SPECIFIC FACTOR 1-RELATED"/>
    <property type="match status" value="1"/>
</dbReference>
<dbReference type="InterPro" id="IPR022776">
    <property type="entry name" value="TRM13/UPF0224_CHHC_Znf_dom"/>
</dbReference>
<evidence type="ECO:0000256" key="2">
    <source>
        <dbReference type="ARBA" id="ARBA00022771"/>
    </source>
</evidence>
<gene>
    <name evidence="6" type="ORF">PVL29_004786</name>
</gene>
<feature type="compositionally biased region" description="Polar residues" evidence="4">
    <location>
        <begin position="680"/>
        <end position="693"/>
    </location>
</feature>
<evidence type="ECO:0000313" key="6">
    <source>
        <dbReference type="EMBL" id="KAJ9703153.1"/>
    </source>
</evidence>
<feature type="domain" description="CHHC U11-48K-type" evidence="5">
    <location>
        <begin position="67"/>
        <end position="94"/>
    </location>
</feature>
<keyword evidence="2" id="KW-0863">Zinc-finger</keyword>
<dbReference type="Proteomes" id="UP001168098">
    <property type="component" value="Unassembled WGS sequence"/>
</dbReference>
<evidence type="ECO:0000256" key="1">
    <source>
        <dbReference type="ARBA" id="ARBA00022723"/>
    </source>
</evidence>
<organism evidence="6 7">
    <name type="scientific">Vitis rotundifolia</name>
    <name type="common">Muscadine grape</name>
    <dbReference type="NCBI Taxonomy" id="103349"/>
    <lineage>
        <taxon>Eukaryota</taxon>
        <taxon>Viridiplantae</taxon>
        <taxon>Streptophyta</taxon>
        <taxon>Embryophyta</taxon>
        <taxon>Tracheophyta</taxon>
        <taxon>Spermatophyta</taxon>
        <taxon>Magnoliopsida</taxon>
        <taxon>eudicotyledons</taxon>
        <taxon>Gunneridae</taxon>
        <taxon>Pentapetalae</taxon>
        <taxon>rosids</taxon>
        <taxon>Vitales</taxon>
        <taxon>Vitaceae</taxon>
        <taxon>Viteae</taxon>
        <taxon>Vitis</taxon>
    </lineage>
</organism>
<dbReference type="PANTHER" id="PTHR21402:SF10">
    <property type="entry name" value="U11_U12 SMALL NUCLEAR RIBONUCLEOPROTEIN 48 KDA PROTEIN"/>
    <property type="match status" value="1"/>
</dbReference>
<dbReference type="Pfam" id="PF05253">
    <property type="entry name" value="zf-U11-48K"/>
    <property type="match status" value="1"/>
</dbReference>
<feature type="compositionally biased region" description="Basic and acidic residues" evidence="4">
    <location>
        <begin position="585"/>
        <end position="637"/>
    </location>
</feature>
<proteinExistence type="predicted"/>
<reference evidence="6 7" key="1">
    <citation type="journal article" date="2023" name="BMC Biotechnol.">
        <title>Vitis rotundifolia cv Carlos genome sequencing.</title>
        <authorList>
            <person name="Huff M."/>
            <person name="Hulse-Kemp A."/>
            <person name="Scheffler B."/>
            <person name="Youngblood R."/>
            <person name="Simpson S."/>
            <person name="Babiker E."/>
            <person name="Staton M."/>
        </authorList>
    </citation>
    <scope>NUCLEOTIDE SEQUENCE [LARGE SCALE GENOMIC DNA]</scope>
    <source>
        <tissue evidence="6">Leaf</tissue>
    </source>
</reference>
<feature type="compositionally biased region" description="Basic and acidic residues" evidence="4">
    <location>
        <begin position="561"/>
        <end position="575"/>
    </location>
</feature>
<feature type="region of interest" description="Disordered" evidence="4">
    <location>
        <begin position="506"/>
        <end position="725"/>
    </location>
</feature>
<evidence type="ECO:0000313" key="7">
    <source>
        <dbReference type="Proteomes" id="UP001168098"/>
    </source>
</evidence>
<keyword evidence="3" id="KW-0862">Zinc</keyword>
<feature type="compositionally biased region" description="Basic and acidic residues" evidence="4">
    <location>
        <begin position="657"/>
        <end position="677"/>
    </location>
</feature>
<dbReference type="InterPro" id="IPR051591">
    <property type="entry name" value="UPF0224_FAM112_RNA_Proc"/>
</dbReference>
<name>A0AA39AB10_VITRO</name>
<sequence>MNPPPPSLRHDSFTFLPQNPNTNMLNTVTPNPDLTSTLSALKALIHQSETAVTSTHNLLHHHCSAALSQCPFDPRHRMPPEFLFRHHLRCPSSHFPPIDPSILQSLRYPKTLQSQSPNSFLQPLHDSNSELCFSLDQFGDFGSNFFYRDCPGVVELDRPHRTLTLPGLLSVECANFVGCVRLLPSELWEFRREIGLWNDFPSSYSYAVLRVVLCAEMVKEGDFLKWVIANSPWYGVVIDVAMRDHIFVLFRLVLKAIVREAISWDVKGKGLEMNSKTMSLECPNLVQAMMWLASQISVLYGVANGKFFAINMLKQCLFNVASGLVLFALEENASVSPGSKQVSGNVDADVNNIRNAKLEPPQMGTEYDERAIFVSQVAAAVAALHERSLLEQKIKSLRLSQPIPRYQLMAEHACLTARADEERKKNPNYKPILEHDGLLWQRSRNQESSKTRTREELLAEERDYKRRRMSYRGKKLKQTTTEVMRDIIEEYMEDIKQAGGIGCSVKGAEEGNVPPSKLLSSHDSSTGTDELEKIMRTSSESRGGSQDLRKELPSDYIVRSTRSDDSYSDDHEQHRRVSHGYDGNLEYHKKSFSRDKHDREYNPRSSEMNRSHGRSHEQTRHRSKRGDAEVTRVKQHELSSSMPKYQDNRAFSSVSKRVNDSTMERDDRRSEAKDRWQRKSYGNNLSESMVQNSFDDRYDPSASDDILENDISSRSKYVKPDELYR</sequence>
<feature type="compositionally biased region" description="Polar residues" evidence="4">
    <location>
        <begin position="518"/>
        <end position="528"/>
    </location>
</feature>
<protein>
    <recommendedName>
        <fullName evidence="5">CHHC U11-48K-type domain-containing protein</fullName>
    </recommendedName>
</protein>
<keyword evidence="7" id="KW-1185">Reference proteome</keyword>
<evidence type="ECO:0000256" key="4">
    <source>
        <dbReference type="SAM" id="MobiDB-lite"/>
    </source>
</evidence>
<dbReference type="EMBL" id="JARBHA010000004">
    <property type="protein sequence ID" value="KAJ9703153.1"/>
    <property type="molecule type" value="Genomic_DNA"/>
</dbReference>
<feature type="compositionally biased region" description="Polar residues" evidence="4">
    <location>
        <begin position="638"/>
        <end position="656"/>
    </location>
</feature>
<evidence type="ECO:0000259" key="5">
    <source>
        <dbReference type="PROSITE" id="PS51800"/>
    </source>
</evidence>
<dbReference type="AlphaFoldDB" id="A0AA39AB10"/>